<reference evidence="4" key="1">
    <citation type="submission" date="2011-07" db="EMBL/GenBank/DDBJ databases">
        <title>Divergent evolution of antigenic variation in African trypanosomes.</title>
        <authorList>
            <person name="Jackson A.P."/>
            <person name="Berry A."/>
            <person name="Allison H.C."/>
            <person name="Burton P."/>
            <person name="Anderson J."/>
            <person name="Aslett M."/>
            <person name="Brown R."/>
            <person name="Corton N."/>
            <person name="Harris D."/>
            <person name="Hauser H."/>
            <person name="Gamble J."/>
            <person name="Gilderthorp R."/>
            <person name="McQuillan J."/>
            <person name="Quail M.A."/>
            <person name="Sanders M."/>
            <person name="Van Tonder A."/>
            <person name="Ginger M.L."/>
            <person name="Donelson J.E."/>
            <person name="Field M.C."/>
            <person name="Barry J.D."/>
            <person name="Berriman M."/>
            <person name="Hertz-Fowler C."/>
        </authorList>
    </citation>
    <scope>NUCLEOTIDE SEQUENCE [LARGE SCALE GENOMIC DNA]</scope>
    <source>
        <strain evidence="4">IL3000</strain>
    </source>
</reference>
<feature type="region of interest" description="Disordered" evidence="2">
    <location>
        <begin position="324"/>
        <end position="345"/>
    </location>
</feature>
<evidence type="ECO:0000313" key="3">
    <source>
        <dbReference type="EMBL" id="CCD15291.1"/>
    </source>
</evidence>
<feature type="region of interest" description="Disordered" evidence="2">
    <location>
        <begin position="506"/>
        <end position="545"/>
    </location>
</feature>
<dbReference type="EMBL" id="CAEQ01001861">
    <property type="protein sequence ID" value="CCD15291.1"/>
    <property type="molecule type" value="Genomic_DNA"/>
</dbReference>
<evidence type="ECO:0000256" key="2">
    <source>
        <dbReference type="SAM" id="MobiDB-lite"/>
    </source>
</evidence>
<keyword evidence="4" id="KW-1185">Reference proteome</keyword>
<proteinExistence type="predicted"/>
<organism evidence="3 4">
    <name type="scientific">Trypanosoma congolense (strain IL3000)</name>
    <dbReference type="NCBI Taxonomy" id="1068625"/>
    <lineage>
        <taxon>Eukaryota</taxon>
        <taxon>Discoba</taxon>
        <taxon>Euglenozoa</taxon>
        <taxon>Kinetoplastea</taxon>
        <taxon>Metakinetoplastina</taxon>
        <taxon>Trypanosomatida</taxon>
        <taxon>Trypanosomatidae</taxon>
        <taxon>Trypanosoma</taxon>
        <taxon>Nannomonas</taxon>
    </lineage>
</organism>
<reference evidence="3 4" key="2">
    <citation type="journal article" date="2012" name="Proc. Natl. Acad. Sci. U.S.A.">
        <title>Antigenic diversity is generated by distinct evolutionary mechanisms in African trypanosome species.</title>
        <authorList>
            <person name="Jackson A.P."/>
            <person name="Berry A."/>
            <person name="Aslett M."/>
            <person name="Allison H.C."/>
            <person name="Burton P."/>
            <person name="Vavrova-Anderson J."/>
            <person name="Brown R."/>
            <person name="Browne H."/>
            <person name="Corton N."/>
            <person name="Hauser H."/>
            <person name="Gamble J."/>
            <person name="Gilderthorp R."/>
            <person name="Marcello L."/>
            <person name="McQuillan J."/>
            <person name="Otto T.D."/>
            <person name="Quail M.A."/>
            <person name="Sanders M.J."/>
            <person name="van Tonder A."/>
            <person name="Ginger M.L."/>
            <person name="Field M.C."/>
            <person name="Barry J.D."/>
            <person name="Hertz-Fowler C."/>
            <person name="Berriman M."/>
        </authorList>
    </citation>
    <scope>NUCLEOTIDE SEQUENCE [LARGE SCALE GENOMIC DNA]</scope>
    <source>
        <strain evidence="3 4">IL3000</strain>
    </source>
</reference>
<dbReference type="VEuPathDB" id="TriTrypDB:TcIL3000_0_58220"/>
<name>F9WDD8_TRYCI</name>
<sequence>MGQVFCVPKRRRDDALRYFGTPVSALIVYEQREVQKSTNYVPGVPLLIQDIAFYWDSQSDCSGDGGVAAVSPDSIWVARAERIIDNFAKKHGLLSSVNCVEKIPSNKAPKDKPKRRHSGRLFEKPFVTLSGKAKVCAPHFVALITLFLRKLPEPLIPSPVVRNMEVVLCNQTVSEEAKALEIGKVFRQSFISMYPQEYALFQYLRQLLQRHRAELIAAEVEALMQIAVREADEKVLGFFVEQLRPVVGGGLSPNARRAAGDCGSPVSSQADVVVEDPSVLLHCSDGSFKQCSGPLYPVAAAGYDGVVAEQGGGLLAMPTAQLPPLPSRRGSEQRAPTDGKECVSSGDMTEDCLTLYSSRASEDASDLENDLTSHCMVPCTSQGGAGESASSLSDRSGGCAVRLDLDTHNDSSCSMRDAGEKSEGVEPADEAELYSPVGDDVPPHAADTRDSSRYLTGAIRGRAKKGLACLGVREETLAGADATRYPATEEGRLTRRRTKNLECSIRGRPLADDDDTEGTKTVTSLSPPGMRLAPSRPPDAVKGRRHRKYLRDTTVKHTHQAALLRAKQLFLLGGDEAPSHPLPFNHLALQVQGNEVANVNGSGVCEASSSIMAGKYPSEAQNEGPNRPFLACAVCQQRTLVGSVSAGAEDAVRCSREAGCLLEQHPHLTSIQPLLDQVEQLRAQCSILWEWHEQFNKEHEMLQRVTDDTKLVKDAVQHLTQSHVETVADLLRIEKEIRGRADVPDPTRADGMGCCEEGFHARQLALEAQKRCSKLEALHQEEQQKVRCLTAKVRELTIRVERDGEENIGLKIRLSAAQQQSAALREKLITLHQGDGAPWTT</sequence>
<accession>F9WDD8</accession>
<feature type="coiled-coil region" evidence="1">
    <location>
        <begin position="765"/>
        <end position="799"/>
    </location>
</feature>
<protein>
    <submittedName>
        <fullName evidence="3">WGS project CAEQ00000000 data, annotated contig 2357</fullName>
    </submittedName>
</protein>
<feature type="region of interest" description="Disordered" evidence="2">
    <location>
        <begin position="410"/>
        <end position="453"/>
    </location>
</feature>
<dbReference type="AlphaFoldDB" id="F9WDD8"/>
<evidence type="ECO:0000313" key="4">
    <source>
        <dbReference type="Proteomes" id="UP000000702"/>
    </source>
</evidence>
<keyword evidence="1" id="KW-0175">Coiled coil</keyword>
<gene>
    <name evidence="3" type="ORF">TCIL3000_0_58220</name>
</gene>
<dbReference type="Proteomes" id="UP000000702">
    <property type="component" value="Unassembled WGS sequence"/>
</dbReference>
<evidence type="ECO:0000256" key="1">
    <source>
        <dbReference type="SAM" id="Coils"/>
    </source>
</evidence>
<comment type="caution">
    <text evidence="3">The sequence shown here is derived from an EMBL/GenBank/DDBJ whole genome shotgun (WGS) entry which is preliminary data.</text>
</comment>
<feature type="compositionally biased region" description="Basic and acidic residues" evidence="2">
    <location>
        <begin position="329"/>
        <end position="341"/>
    </location>
</feature>